<dbReference type="SUPFAM" id="SSF55874">
    <property type="entry name" value="ATPase domain of HSP90 chaperone/DNA topoisomerase II/histidine kinase"/>
    <property type="match status" value="1"/>
</dbReference>
<dbReference type="InterPro" id="IPR050398">
    <property type="entry name" value="HssS/ArlS-like"/>
</dbReference>
<keyword evidence="11 15" id="KW-1133">Transmembrane helix</keyword>
<dbReference type="Gene3D" id="6.10.340.10">
    <property type="match status" value="1"/>
</dbReference>
<keyword evidence="10" id="KW-0067">ATP-binding</keyword>
<evidence type="ECO:0000256" key="1">
    <source>
        <dbReference type="ARBA" id="ARBA00000085"/>
    </source>
</evidence>
<dbReference type="PROSITE" id="PS50109">
    <property type="entry name" value="HIS_KIN"/>
    <property type="match status" value="1"/>
</dbReference>
<dbReference type="Proteomes" id="UP000242662">
    <property type="component" value="Unassembled WGS sequence"/>
</dbReference>
<dbReference type="GO" id="GO:0005524">
    <property type="term" value="F:ATP binding"/>
    <property type="evidence" value="ECO:0007669"/>
    <property type="project" value="UniProtKB-KW"/>
</dbReference>
<organism evidence="18 19">
    <name type="scientific">Shouchella lonarensis</name>
    <dbReference type="NCBI Taxonomy" id="1464122"/>
    <lineage>
        <taxon>Bacteria</taxon>
        <taxon>Bacillati</taxon>
        <taxon>Bacillota</taxon>
        <taxon>Bacilli</taxon>
        <taxon>Bacillales</taxon>
        <taxon>Bacillaceae</taxon>
        <taxon>Shouchella</taxon>
    </lineage>
</organism>
<dbReference type="PANTHER" id="PTHR45528">
    <property type="entry name" value="SENSOR HISTIDINE KINASE CPXA"/>
    <property type="match status" value="1"/>
</dbReference>
<feature type="compositionally biased region" description="Basic residues" evidence="14">
    <location>
        <begin position="454"/>
        <end position="464"/>
    </location>
</feature>
<evidence type="ECO:0000256" key="5">
    <source>
        <dbReference type="ARBA" id="ARBA00022553"/>
    </source>
</evidence>
<evidence type="ECO:0000256" key="9">
    <source>
        <dbReference type="ARBA" id="ARBA00022777"/>
    </source>
</evidence>
<dbReference type="Pfam" id="PF02518">
    <property type="entry name" value="HATPase_c"/>
    <property type="match status" value="1"/>
</dbReference>
<evidence type="ECO:0000259" key="17">
    <source>
        <dbReference type="PROSITE" id="PS50885"/>
    </source>
</evidence>
<gene>
    <name evidence="18" type="ORF">SAMN05421737_106103</name>
</gene>
<dbReference type="InterPro" id="IPR004358">
    <property type="entry name" value="Sig_transdc_His_kin-like_C"/>
</dbReference>
<keyword evidence="4" id="KW-1003">Cell membrane</keyword>
<evidence type="ECO:0000313" key="18">
    <source>
        <dbReference type="EMBL" id="SDC22640.1"/>
    </source>
</evidence>
<dbReference type="SMART" id="SM00387">
    <property type="entry name" value="HATPase_c"/>
    <property type="match status" value="1"/>
</dbReference>
<evidence type="ECO:0000256" key="2">
    <source>
        <dbReference type="ARBA" id="ARBA00004651"/>
    </source>
</evidence>
<feature type="transmembrane region" description="Helical" evidence="15">
    <location>
        <begin position="161"/>
        <end position="179"/>
    </location>
</feature>
<keyword evidence="12" id="KW-0902">Two-component regulatory system</keyword>
<evidence type="ECO:0000256" key="13">
    <source>
        <dbReference type="ARBA" id="ARBA00023136"/>
    </source>
</evidence>
<keyword evidence="8" id="KW-0547">Nucleotide-binding</keyword>
<evidence type="ECO:0000256" key="4">
    <source>
        <dbReference type="ARBA" id="ARBA00022475"/>
    </source>
</evidence>
<protein>
    <recommendedName>
        <fullName evidence="3">histidine kinase</fullName>
        <ecNumber evidence="3">2.7.13.3</ecNumber>
    </recommendedName>
</protein>
<evidence type="ECO:0000256" key="10">
    <source>
        <dbReference type="ARBA" id="ARBA00022840"/>
    </source>
</evidence>
<dbReference type="PRINTS" id="PR00344">
    <property type="entry name" value="BCTRLSENSOR"/>
</dbReference>
<dbReference type="STRING" id="1464122.SAMN05421737_106103"/>
<evidence type="ECO:0000256" key="15">
    <source>
        <dbReference type="SAM" id="Phobius"/>
    </source>
</evidence>
<keyword evidence="7 15" id="KW-0812">Transmembrane</keyword>
<dbReference type="PANTHER" id="PTHR45528:SF1">
    <property type="entry name" value="SENSOR HISTIDINE KINASE CPXA"/>
    <property type="match status" value="1"/>
</dbReference>
<reference evidence="19" key="1">
    <citation type="submission" date="2016-09" db="EMBL/GenBank/DDBJ databases">
        <authorList>
            <person name="Varghese N."/>
            <person name="Submissions S."/>
        </authorList>
    </citation>
    <scope>NUCLEOTIDE SEQUENCE [LARGE SCALE GENOMIC DNA]</scope>
    <source>
        <strain evidence="19">25nlg</strain>
    </source>
</reference>
<dbReference type="SMART" id="SM00388">
    <property type="entry name" value="HisKA"/>
    <property type="match status" value="1"/>
</dbReference>
<dbReference type="InterPro" id="IPR036890">
    <property type="entry name" value="HATPase_C_sf"/>
</dbReference>
<dbReference type="InterPro" id="IPR003594">
    <property type="entry name" value="HATPase_dom"/>
</dbReference>
<evidence type="ECO:0000313" key="19">
    <source>
        <dbReference type="Proteomes" id="UP000242662"/>
    </source>
</evidence>
<comment type="subcellular location">
    <subcellularLocation>
        <location evidence="2">Cell membrane</location>
        <topology evidence="2">Multi-pass membrane protein</topology>
    </subcellularLocation>
</comment>
<evidence type="ECO:0000256" key="11">
    <source>
        <dbReference type="ARBA" id="ARBA00022989"/>
    </source>
</evidence>
<sequence length="470" mass="55167">MIKMNLTRRIWLAFVSLIVLVTLSIMIVYPLSIRGTMTEETYRMIENHIQMRLNDEVDYSSRLAPWEHGFHQASEGKGMISYFLMRLPEGKARIDDTQDPIITKMMENAANQKKERQRYEMTFDGQTLFYVMQELKHEVYIVSFMWDTYRDEMVDRLWERLLYLVLLTSVLSLLPAIWLKHYLKQPLALLGHRLEQIANRNWQEALHWEGDPDFERLSFQFEKMRKNLNRYDRSQKTFIQHASHELKTPIMVIKSYAASVKDGMMPKDSLEQTMDVITEEANRMERRVIDMLYYTKLDQMQQEQLQVQTFLFGQLAYQIEERFRYQRDDVTIHVGGADVVLQADLEQCEVLLENLVENGLRYATGHLSIRAIDRSKTVDLIVENQGEPIDDDLTKLFQPFYKGNKGKFGLGLAIVKQIATLHHGTAQVENTEDGVRFTISIPKQSSTQQVPAEKKKKKERRRGKGNVEKK</sequence>
<evidence type="ECO:0000256" key="14">
    <source>
        <dbReference type="SAM" id="MobiDB-lite"/>
    </source>
</evidence>
<dbReference type="EC" id="2.7.13.3" evidence="3"/>
<evidence type="ECO:0000256" key="3">
    <source>
        <dbReference type="ARBA" id="ARBA00012438"/>
    </source>
</evidence>
<keyword evidence="19" id="KW-1185">Reference proteome</keyword>
<dbReference type="OrthoDB" id="9780718at2"/>
<dbReference type="RefSeq" id="WP_090775722.1">
    <property type="nucleotide sequence ID" value="NZ_FMYM01000006.1"/>
</dbReference>
<evidence type="ECO:0000259" key="16">
    <source>
        <dbReference type="PROSITE" id="PS50109"/>
    </source>
</evidence>
<name>A0A1G6JV67_9BACI</name>
<evidence type="ECO:0000256" key="7">
    <source>
        <dbReference type="ARBA" id="ARBA00022692"/>
    </source>
</evidence>
<evidence type="ECO:0000256" key="12">
    <source>
        <dbReference type="ARBA" id="ARBA00023012"/>
    </source>
</evidence>
<dbReference type="PROSITE" id="PS50885">
    <property type="entry name" value="HAMP"/>
    <property type="match status" value="1"/>
</dbReference>
<feature type="domain" description="Histidine kinase" evidence="16">
    <location>
        <begin position="241"/>
        <end position="445"/>
    </location>
</feature>
<feature type="transmembrane region" description="Helical" evidence="15">
    <location>
        <begin position="12"/>
        <end position="33"/>
    </location>
</feature>
<accession>A0A1G6JV67</accession>
<dbReference type="InterPro" id="IPR036097">
    <property type="entry name" value="HisK_dim/P_sf"/>
</dbReference>
<dbReference type="GO" id="GO:0005886">
    <property type="term" value="C:plasma membrane"/>
    <property type="evidence" value="ECO:0007669"/>
    <property type="project" value="UniProtKB-SubCell"/>
</dbReference>
<keyword evidence="5" id="KW-0597">Phosphoprotein</keyword>
<proteinExistence type="predicted"/>
<keyword evidence="9 18" id="KW-0418">Kinase</keyword>
<dbReference type="Gene3D" id="1.10.287.130">
    <property type="match status" value="1"/>
</dbReference>
<dbReference type="AlphaFoldDB" id="A0A1G6JV67"/>
<keyword evidence="6" id="KW-0808">Transferase</keyword>
<dbReference type="SUPFAM" id="SSF47384">
    <property type="entry name" value="Homodimeric domain of signal transducing histidine kinase"/>
    <property type="match status" value="1"/>
</dbReference>
<dbReference type="InterPro" id="IPR003660">
    <property type="entry name" value="HAMP_dom"/>
</dbReference>
<dbReference type="Gene3D" id="3.30.565.10">
    <property type="entry name" value="Histidine kinase-like ATPase, C-terminal domain"/>
    <property type="match status" value="1"/>
</dbReference>
<dbReference type="GO" id="GO:0000155">
    <property type="term" value="F:phosphorelay sensor kinase activity"/>
    <property type="evidence" value="ECO:0007669"/>
    <property type="project" value="InterPro"/>
</dbReference>
<comment type="catalytic activity">
    <reaction evidence="1">
        <text>ATP + protein L-histidine = ADP + protein N-phospho-L-histidine.</text>
        <dbReference type="EC" id="2.7.13.3"/>
    </reaction>
</comment>
<dbReference type="CDD" id="cd00082">
    <property type="entry name" value="HisKA"/>
    <property type="match status" value="1"/>
</dbReference>
<dbReference type="Pfam" id="PF00512">
    <property type="entry name" value="HisKA"/>
    <property type="match status" value="1"/>
</dbReference>
<dbReference type="InterPro" id="IPR003661">
    <property type="entry name" value="HisK_dim/P_dom"/>
</dbReference>
<evidence type="ECO:0000256" key="6">
    <source>
        <dbReference type="ARBA" id="ARBA00022679"/>
    </source>
</evidence>
<keyword evidence="13 15" id="KW-0472">Membrane</keyword>
<feature type="domain" description="HAMP" evidence="17">
    <location>
        <begin position="181"/>
        <end position="233"/>
    </location>
</feature>
<feature type="region of interest" description="Disordered" evidence="14">
    <location>
        <begin position="442"/>
        <end position="470"/>
    </location>
</feature>
<dbReference type="InterPro" id="IPR005467">
    <property type="entry name" value="His_kinase_dom"/>
</dbReference>
<evidence type="ECO:0000256" key="8">
    <source>
        <dbReference type="ARBA" id="ARBA00022741"/>
    </source>
</evidence>
<dbReference type="EMBL" id="FMYM01000006">
    <property type="protein sequence ID" value="SDC22640.1"/>
    <property type="molecule type" value="Genomic_DNA"/>
</dbReference>